<keyword evidence="3" id="KW-0539">Nucleus</keyword>
<reference evidence="6" key="1">
    <citation type="submission" date="2016-06" db="UniProtKB">
        <authorList>
            <consortium name="WormBaseParasite"/>
        </authorList>
    </citation>
    <scope>IDENTIFICATION</scope>
</reference>
<dbReference type="WBParaSite" id="TCNE_0001884401-mRNA-1">
    <property type="protein sequence ID" value="TCNE_0001884401-mRNA-1"/>
    <property type="gene ID" value="TCNE_0001884401"/>
</dbReference>
<evidence type="ECO:0000313" key="6">
    <source>
        <dbReference type="WBParaSite" id="TCNE_0001884401-mRNA-1"/>
    </source>
</evidence>
<proteinExistence type="inferred from homology"/>
<protein>
    <submittedName>
        <fullName evidence="6">DUF4262 domain-containing protein</fullName>
    </submittedName>
</protein>
<evidence type="ECO:0000313" key="4">
    <source>
        <dbReference type="EMBL" id="VDM50161.1"/>
    </source>
</evidence>
<reference evidence="4 5" key="2">
    <citation type="submission" date="2018-11" db="EMBL/GenBank/DDBJ databases">
        <authorList>
            <consortium name="Pathogen Informatics"/>
        </authorList>
    </citation>
    <scope>NUCLEOTIDE SEQUENCE [LARGE SCALE GENOMIC DNA]</scope>
</reference>
<dbReference type="EMBL" id="UYWY01026023">
    <property type="protein sequence ID" value="VDM50161.1"/>
    <property type="molecule type" value="Genomic_DNA"/>
</dbReference>
<dbReference type="PANTHER" id="PTHR13375:SF3">
    <property type="entry name" value="THO COMPLEX SUBUNIT 5 HOMOLOG"/>
    <property type="match status" value="1"/>
</dbReference>
<dbReference type="GO" id="GO:0006406">
    <property type="term" value="P:mRNA export from nucleus"/>
    <property type="evidence" value="ECO:0007669"/>
    <property type="project" value="TreeGrafter"/>
</dbReference>
<accession>A0A183VDM0</accession>
<sequence>MITAEDFLSNALITNDYREIIESEHNGHMDDQFYFSATVERASAKLTALIIVGVGYPQDDTPFFVLGLSVNGKQYNSKSSLLLQNLEHEINVSLIERIDVTSSDSLLSTQMAFLVSRCDVILEVNSALTESTGFPREHLFTRLARWRPPPNTNPAIQPLIATIGNTLQPIATKPNTLSSAVLGCVHRHHLHLSSVQISLI</sequence>
<dbReference type="AlphaFoldDB" id="A0A183VDM0"/>
<gene>
    <name evidence="4" type="ORF">TCNE_LOCUS18840</name>
</gene>
<organism evidence="5 6">
    <name type="scientific">Toxocara canis</name>
    <name type="common">Canine roundworm</name>
    <dbReference type="NCBI Taxonomy" id="6265"/>
    <lineage>
        <taxon>Eukaryota</taxon>
        <taxon>Metazoa</taxon>
        <taxon>Ecdysozoa</taxon>
        <taxon>Nematoda</taxon>
        <taxon>Chromadorea</taxon>
        <taxon>Rhabditida</taxon>
        <taxon>Spirurina</taxon>
        <taxon>Ascaridomorpha</taxon>
        <taxon>Ascaridoidea</taxon>
        <taxon>Toxocaridae</taxon>
        <taxon>Toxocara</taxon>
    </lineage>
</organism>
<name>A0A183VDM0_TOXCA</name>
<keyword evidence="5" id="KW-1185">Reference proteome</keyword>
<dbReference type="PANTHER" id="PTHR13375">
    <property type="entry name" value="FMS INTERACTING PROTEIN"/>
    <property type="match status" value="1"/>
</dbReference>
<evidence type="ECO:0000256" key="1">
    <source>
        <dbReference type="ARBA" id="ARBA00004123"/>
    </source>
</evidence>
<evidence type="ECO:0000256" key="3">
    <source>
        <dbReference type="ARBA" id="ARBA00023242"/>
    </source>
</evidence>
<dbReference type="GO" id="GO:0000445">
    <property type="term" value="C:THO complex part of transcription export complex"/>
    <property type="evidence" value="ECO:0007669"/>
    <property type="project" value="TreeGrafter"/>
</dbReference>
<dbReference type="Proteomes" id="UP000050794">
    <property type="component" value="Unassembled WGS sequence"/>
</dbReference>
<comment type="similarity">
    <text evidence="2">Belongs to the THOC5 family.</text>
</comment>
<evidence type="ECO:0000313" key="5">
    <source>
        <dbReference type="Proteomes" id="UP000050794"/>
    </source>
</evidence>
<dbReference type="InterPro" id="IPR019163">
    <property type="entry name" value="THO_Thoc5"/>
</dbReference>
<evidence type="ECO:0000256" key="2">
    <source>
        <dbReference type="ARBA" id="ARBA00008044"/>
    </source>
</evidence>
<dbReference type="GO" id="GO:0003729">
    <property type="term" value="F:mRNA binding"/>
    <property type="evidence" value="ECO:0007669"/>
    <property type="project" value="TreeGrafter"/>
</dbReference>
<comment type="subcellular location">
    <subcellularLocation>
        <location evidence="1">Nucleus</location>
    </subcellularLocation>
</comment>